<keyword evidence="1" id="KW-0732">Signal</keyword>
<evidence type="ECO:0000313" key="2">
    <source>
        <dbReference type="EMBL" id="KAA6396082.1"/>
    </source>
</evidence>
<organism evidence="2 3">
    <name type="scientific">Streblomastix strix</name>
    <dbReference type="NCBI Taxonomy" id="222440"/>
    <lineage>
        <taxon>Eukaryota</taxon>
        <taxon>Metamonada</taxon>
        <taxon>Preaxostyla</taxon>
        <taxon>Oxymonadida</taxon>
        <taxon>Streblomastigidae</taxon>
        <taxon>Streblomastix</taxon>
    </lineage>
</organism>
<protein>
    <recommendedName>
        <fullName evidence="4">Right handed beta helix domain-containing protein</fullName>
    </recommendedName>
</protein>
<name>A0A5J4WN96_9EUKA</name>
<feature type="signal peptide" evidence="1">
    <location>
        <begin position="1"/>
        <end position="16"/>
    </location>
</feature>
<evidence type="ECO:0000313" key="3">
    <source>
        <dbReference type="Proteomes" id="UP000324800"/>
    </source>
</evidence>
<feature type="chain" id="PRO_5023868372" description="Right handed beta helix domain-containing protein" evidence="1">
    <location>
        <begin position="17"/>
        <end position="198"/>
    </location>
</feature>
<accession>A0A5J4WN96</accession>
<proteinExistence type="predicted"/>
<evidence type="ECO:0008006" key="4">
    <source>
        <dbReference type="Google" id="ProtNLM"/>
    </source>
</evidence>
<dbReference type="AlphaFoldDB" id="A0A5J4WN96"/>
<reference evidence="2 3" key="1">
    <citation type="submission" date="2019-03" db="EMBL/GenBank/DDBJ databases">
        <title>Single cell metagenomics reveals metabolic interactions within the superorganism composed of flagellate Streblomastix strix and complex community of Bacteroidetes bacteria on its surface.</title>
        <authorList>
            <person name="Treitli S.C."/>
            <person name="Kolisko M."/>
            <person name="Husnik F."/>
            <person name="Keeling P."/>
            <person name="Hampl V."/>
        </authorList>
    </citation>
    <scope>NUCLEOTIDE SEQUENCE [LARGE SCALE GENOMIC DNA]</scope>
    <source>
        <strain evidence="2">ST1C</strain>
    </source>
</reference>
<dbReference type="EMBL" id="SNRW01001522">
    <property type="protein sequence ID" value="KAA6396082.1"/>
    <property type="molecule type" value="Genomic_DNA"/>
</dbReference>
<sequence length="198" mass="22140">MNIAYILFLLFFSGYALDSAEMVRKIDPIEGVDTDDCLTQGPDFPCQTIAYALSSTPQNIIIYLSVGLFQQNNMLLIKDAEYLFIVGQNQSSKIIGNNGILQTTFSIVDSYSVVLKEFQVSSYDHGIIDIQNSKSIDLGYISLNYITLFNSEETIISINSSEDIGIFVGEKPEFAIDDNNLDRPYYISITNCTNLYPS</sequence>
<gene>
    <name evidence="2" type="ORF">EZS28_008392</name>
</gene>
<comment type="caution">
    <text evidence="2">The sequence shown here is derived from an EMBL/GenBank/DDBJ whole genome shotgun (WGS) entry which is preliminary data.</text>
</comment>
<evidence type="ECO:0000256" key="1">
    <source>
        <dbReference type="SAM" id="SignalP"/>
    </source>
</evidence>
<dbReference type="Proteomes" id="UP000324800">
    <property type="component" value="Unassembled WGS sequence"/>
</dbReference>